<feature type="compositionally biased region" description="Basic and acidic residues" evidence="3">
    <location>
        <begin position="19"/>
        <end position="35"/>
    </location>
</feature>
<feature type="active site" description="Tele-phosphohistidine intermediate" evidence="1">
    <location>
        <position position="9"/>
    </location>
</feature>
<accession>A0A2W4QTS5</accession>
<dbReference type="SUPFAM" id="SSF53254">
    <property type="entry name" value="Phosphoglycerate mutase-like"/>
    <property type="match status" value="1"/>
</dbReference>
<dbReference type="InterPro" id="IPR029033">
    <property type="entry name" value="His_PPase_superfam"/>
</dbReference>
<sequence>MKNLILIRHAKSSWDDPSLSDRERPLNSRGKRDAPAMGRLLREKDLLPDHILSSPAKRALKTAKMIAEEIDYPKKNIEVSEEIYEQDITALVELIGKLDDGLERVYLIGHNPELTDLVNRLTNAGIDNVPTCGVVSVEFSWPSWMDCALKGGRLALFERPVKHKGGAGYGEELQDTDIIGT</sequence>
<dbReference type="SMART" id="SM00855">
    <property type="entry name" value="PGAM"/>
    <property type="match status" value="1"/>
</dbReference>
<name>A0A2W4QTS5_9GAMM</name>
<feature type="active site" description="Proton donor/acceptor" evidence="1">
    <location>
        <position position="85"/>
    </location>
</feature>
<evidence type="ECO:0000313" key="4">
    <source>
        <dbReference type="EMBL" id="PZN74526.1"/>
    </source>
</evidence>
<evidence type="ECO:0000313" key="5">
    <source>
        <dbReference type="Proteomes" id="UP000249396"/>
    </source>
</evidence>
<feature type="region of interest" description="Disordered" evidence="3">
    <location>
        <begin position="14"/>
        <end position="35"/>
    </location>
</feature>
<protein>
    <submittedName>
        <fullName evidence="4">Histidine phosphatase family protein</fullName>
    </submittedName>
</protein>
<dbReference type="PANTHER" id="PTHR47623:SF1">
    <property type="entry name" value="OS09G0287300 PROTEIN"/>
    <property type="match status" value="1"/>
</dbReference>
<dbReference type="Pfam" id="PF00300">
    <property type="entry name" value="His_Phos_1"/>
    <property type="match status" value="1"/>
</dbReference>
<feature type="binding site" evidence="2">
    <location>
        <position position="58"/>
    </location>
    <ligand>
        <name>substrate</name>
    </ligand>
</feature>
<reference evidence="4 5" key="1">
    <citation type="journal article" date="2018" name="Aquat. Microb. Ecol.">
        <title>Gammaproteobacterial methanotrophs dominate.</title>
        <authorList>
            <person name="Rissanen A.J."/>
            <person name="Saarenheimo J."/>
            <person name="Tiirola M."/>
            <person name="Peura S."/>
            <person name="Aalto S.L."/>
            <person name="Karvinen A."/>
            <person name="Nykanen H."/>
        </authorList>
    </citation>
    <scope>NUCLEOTIDE SEQUENCE [LARGE SCALE GENOMIC DNA]</scope>
    <source>
        <strain evidence="4">AMbin10</strain>
    </source>
</reference>
<evidence type="ECO:0000256" key="1">
    <source>
        <dbReference type="PIRSR" id="PIRSR613078-1"/>
    </source>
</evidence>
<organism evidence="4 5">
    <name type="scientific">Candidatus Methylumidiphilus alinenensis</name>
    <dbReference type="NCBI Taxonomy" id="2202197"/>
    <lineage>
        <taxon>Bacteria</taxon>
        <taxon>Pseudomonadati</taxon>
        <taxon>Pseudomonadota</taxon>
        <taxon>Gammaproteobacteria</taxon>
        <taxon>Methylococcales</taxon>
        <taxon>Candidatus Methylumidiphilus</taxon>
    </lineage>
</organism>
<evidence type="ECO:0000256" key="2">
    <source>
        <dbReference type="PIRSR" id="PIRSR613078-2"/>
    </source>
</evidence>
<dbReference type="CDD" id="cd07067">
    <property type="entry name" value="HP_PGM_like"/>
    <property type="match status" value="1"/>
</dbReference>
<evidence type="ECO:0000256" key="3">
    <source>
        <dbReference type="SAM" id="MobiDB-lite"/>
    </source>
</evidence>
<dbReference type="Proteomes" id="UP000249396">
    <property type="component" value="Unassembled WGS sequence"/>
</dbReference>
<dbReference type="EMBL" id="QJPH01000424">
    <property type="protein sequence ID" value="PZN74526.1"/>
    <property type="molecule type" value="Genomic_DNA"/>
</dbReference>
<gene>
    <name evidence="4" type="ORF">DM484_21010</name>
</gene>
<dbReference type="PANTHER" id="PTHR47623">
    <property type="entry name" value="OS09G0287300 PROTEIN"/>
    <property type="match status" value="1"/>
</dbReference>
<dbReference type="AlphaFoldDB" id="A0A2W4QTS5"/>
<proteinExistence type="predicted"/>
<dbReference type="InterPro" id="IPR013078">
    <property type="entry name" value="His_Pase_superF_clade-1"/>
</dbReference>
<comment type="caution">
    <text evidence="4">The sequence shown here is derived from an EMBL/GenBank/DDBJ whole genome shotgun (WGS) entry which is preliminary data.</text>
</comment>
<dbReference type="Gene3D" id="3.40.50.1240">
    <property type="entry name" value="Phosphoglycerate mutase-like"/>
    <property type="match status" value="1"/>
</dbReference>